<protein>
    <submittedName>
        <fullName evidence="2">Methanogenic corrinoid protein MtbC1</fullName>
    </submittedName>
</protein>
<accession>A0A7W7Y2F4</accession>
<dbReference type="Proteomes" id="UP000528322">
    <property type="component" value="Unassembled WGS sequence"/>
</dbReference>
<evidence type="ECO:0000313" key="2">
    <source>
        <dbReference type="EMBL" id="MBB5020794.1"/>
    </source>
</evidence>
<dbReference type="PROSITE" id="PS51332">
    <property type="entry name" value="B12_BINDING"/>
    <property type="match status" value="1"/>
</dbReference>
<comment type="caution">
    <text evidence="2">The sequence shown here is derived from an EMBL/GenBank/DDBJ whole genome shotgun (WGS) entry which is preliminary data.</text>
</comment>
<evidence type="ECO:0000313" key="3">
    <source>
        <dbReference type="Proteomes" id="UP000528322"/>
    </source>
</evidence>
<dbReference type="InterPro" id="IPR003759">
    <property type="entry name" value="Cbl-bd_cap"/>
</dbReference>
<sequence>MAYSHLSHSDHSTAPESPFDESLYQSYLQALLCGHGNRCQELVNTLLSSNLSVHDLYVHLFQRSLYEVGSLWESNKISVSVEHLATALTERLMSLVYPRIFSAPHNGKKAVVSCVANELHQIGGRMVADVFELNGWDGYFLGANTPIPDMCSMLELKQPQVLALSLSIYFNMEHLYQALGEVQQKYPHLPVIVGGQAFRWGGTDIENHFSNVTYMATLQQLEHYIQNYQENRL</sequence>
<evidence type="ECO:0000259" key="1">
    <source>
        <dbReference type="PROSITE" id="PS51332"/>
    </source>
</evidence>
<dbReference type="GO" id="GO:0031419">
    <property type="term" value="F:cobalamin binding"/>
    <property type="evidence" value="ECO:0007669"/>
    <property type="project" value="InterPro"/>
</dbReference>
<dbReference type="InterPro" id="IPR036594">
    <property type="entry name" value="Meth_synthase_dom"/>
</dbReference>
<keyword evidence="3" id="KW-1185">Reference proteome</keyword>
<dbReference type="Pfam" id="PF02310">
    <property type="entry name" value="B12-binding"/>
    <property type="match status" value="1"/>
</dbReference>
<dbReference type="GO" id="GO:0046872">
    <property type="term" value="F:metal ion binding"/>
    <property type="evidence" value="ECO:0007669"/>
    <property type="project" value="InterPro"/>
</dbReference>
<dbReference type="Gene3D" id="1.10.1240.10">
    <property type="entry name" value="Methionine synthase domain"/>
    <property type="match status" value="1"/>
</dbReference>
<gene>
    <name evidence="2" type="ORF">HNR37_000097</name>
</gene>
<dbReference type="AlphaFoldDB" id="A0A7W7Y2F4"/>
<organism evidence="2 3">
    <name type="scientific">Desulfurispira natronophila</name>
    <dbReference type="NCBI Taxonomy" id="682562"/>
    <lineage>
        <taxon>Bacteria</taxon>
        <taxon>Pseudomonadati</taxon>
        <taxon>Chrysiogenota</taxon>
        <taxon>Chrysiogenia</taxon>
        <taxon>Chrysiogenales</taxon>
        <taxon>Chrysiogenaceae</taxon>
        <taxon>Desulfurispira</taxon>
    </lineage>
</organism>
<dbReference type="InterPro" id="IPR006158">
    <property type="entry name" value="Cobalamin-bd"/>
</dbReference>
<dbReference type="EMBL" id="JACHID010000001">
    <property type="protein sequence ID" value="MBB5020794.1"/>
    <property type="molecule type" value="Genomic_DNA"/>
</dbReference>
<proteinExistence type="predicted"/>
<name>A0A7W7Y2F4_9BACT</name>
<dbReference type="InterPro" id="IPR036724">
    <property type="entry name" value="Cobalamin-bd_sf"/>
</dbReference>
<feature type="domain" description="B12-binding" evidence="1">
    <location>
        <begin position="107"/>
        <end position="233"/>
    </location>
</feature>
<dbReference type="Gene3D" id="3.40.50.280">
    <property type="entry name" value="Cobalamin-binding domain"/>
    <property type="match status" value="1"/>
</dbReference>
<dbReference type="SUPFAM" id="SSF52242">
    <property type="entry name" value="Cobalamin (vitamin B12)-binding domain"/>
    <property type="match status" value="1"/>
</dbReference>
<reference evidence="2 3" key="1">
    <citation type="submission" date="2020-08" db="EMBL/GenBank/DDBJ databases">
        <title>Genomic Encyclopedia of Type Strains, Phase IV (KMG-IV): sequencing the most valuable type-strain genomes for metagenomic binning, comparative biology and taxonomic classification.</title>
        <authorList>
            <person name="Goeker M."/>
        </authorList>
    </citation>
    <scope>NUCLEOTIDE SEQUENCE [LARGE SCALE GENOMIC DNA]</scope>
    <source>
        <strain evidence="2 3">DSM 22071</strain>
    </source>
</reference>
<dbReference type="RefSeq" id="WP_183728260.1">
    <property type="nucleotide sequence ID" value="NZ_JACHID010000001.1"/>
</dbReference>
<dbReference type="CDD" id="cd02065">
    <property type="entry name" value="B12-binding_like"/>
    <property type="match status" value="1"/>
</dbReference>
<dbReference type="Pfam" id="PF02607">
    <property type="entry name" value="B12-binding_2"/>
    <property type="match status" value="1"/>
</dbReference>